<sequence length="328" mass="36714">MFANIIKSKYHSDPIIFEMKITKQEKLIFKEILWNKPVYSYKKTAGSILVLSGSKGREIVPIQIMETLFRVGLGLPILGFPEGLLRTYKEILPTEMSLPLEETLSGSMSLKSLSTILKFAKESDLTLIGPGMSQNAETVQLIWEVIFKSSKNIMITSNAINALLVGFELLKKNGSSLTKFTDQRNSKKKNTVLVLTPQELIKILRVLEYEDINLTMLSNNKAKYLNEVALKLGWLIVLIDSDIYVASKDKLILTEVRNTSGHQNVLIGIVSAFLSQNEKKPLEAITTAIYIFKISINQVKISTNPQQISNTGIIKNIPAALKEAEKEI</sequence>
<comment type="caution">
    <text evidence="1">The sequence shown here is derived from an EMBL/GenBank/DDBJ whole genome shotgun (WGS) entry which is preliminary data.</text>
</comment>
<dbReference type="AlphaFoldDB" id="A0A0G0YJQ1"/>
<dbReference type="SUPFAM" id="SSF53613">
    <property type="entry name" value="Ribokinase-like"/>
    <property type="match status" value="1"/>
</dbReference>
<protein>
    <submittedName>
        <fullName evidence="1">YjeF-related protein</fullName>
    </submittedName>
</protein>
<gene>
    <name evidence="1" type="ORF">UU65_C0001G0161</name>
</gene>
<dbReference type="Proteomes" id="UP000033869">
    <property type="component" value="Unassembled WGS sequence"/>
</dbReference>
<proteinExistence type="predicted"/>
<accession>A0A0G0YJQ1</accession>
<evidence type="ECO:0000313" key="2">
    <source>
        <dbReference type="Proteomes" id="UP000033869"/>
    </source>
</evidence>
<dbReference type="Gene3D" id="3.40.1190.20">
    <property type="match status" value="1"/>
</dbReference>
<reference evidence="1 2" key="1">
    <citation type="journal article" date="2015" name="Nature">
        <title>rRNA introns, odd ribosomes, and small enigmatic genomes across a large radiation of phyla.</title>
        <authorList>
            <person name="Brown C.T."/>
            <person name="Hug L.A."/>
            <person name="Thomas B.C."/>
            <person name="Sharon I."/>
            <person name="Castelle C.J."/>
            <person name="Singh A."/>
            <person name="Wilkins M.J."/>
            <person name="Williams K.H."/>
            <person name="Banfield J.F."/>
        </authorList>
    </citation>
    <scope>NUCLEOTIDE SEQUENCE [LARGE SCALE GENOMIC DNA]</scope>
</reference>
<dbReference type="EMBL" id="LCBL01000001">
    <property type="protein sequence ID" value="KKS09756.1"/>
    <property type="molecule type" value="Genomic_DNA"/>
</dbReference>
<organism evidence="1 2">
    <name type="scientific">candidate division CPR2 bacterium GW2011_GWC1_41_48</name>
    <dbReference type="NCBI Taxonomy" id="1618344"/>
    <lineage>
        <taxon>Bacteria</taxon>
        <taxon>Bacteria division CPR2</taxon>
    </lineage>
</organism>
<evidence type="ECO:0000313" key="1">
    <source>
        <dbReference type="EMBL" id="KKS09756.1"/>
    </source>
</evidence>
<dbReference type="InterPro" id="IPR029056">
    <property type="entry name" value="Ribokinase-like"/>
</dbReference>
<name>A0A0G0YJQ1_UNCC2</name>